<organism evidence="2 3">
    <name type="scientific">Jimgerdemannia flammicorona</name>
    <dbReference type="NCBI Taxonomy" id="994334"/>
    <lineage>
        <taxon>Eukaryota</taxon>
        <taxon>Fungi</taxon>
        <taxon>Fungi incertae sedis</taxon>
        <taxon>Mucoromycota</taxon>
        <taxon>Mucoromycotina</taxon>
        <taxon>Endogonomycetes</taxon>
        <taxon>Endogonales</taxon>
        <taxon>Endogonaceae</taxon>
        <taxon>Jimgerdemannia</taxon>
    </lineage>
</organism>
<evidence type="ECO:0000256" key="1">
    <source>
        <dbReference type="SAM" id="MobiDB-lite"/>
    </source>
</evidence>
<reference evidence="2 3" key="1">
    <citation type="journal article" date="2018" name="New Phytol.">
        <title>Phylogenomics of Endogonaceae and evolution of mycorrhizas within Mucoromycota.</title>
        <authorList>
            <person name="Chang Y."/>
            <person name="Desiro A."/>
            <person name="Na H."/>
            <person name="Sandor L."/>
            <person name="Lipzen A."/>
            <person name="Clum A."/>
            <person name="Barry K."/>
            <person name="Grigoriev I.V."/>
            <person name="Martin F.M."/>
            <person name="Stajich J.E."/>
            <person name="Smith M.E."/>
            <person name="Bonito G."/>
            <person name="Spatafora J.W."/>
        </authorList>
    </citation>
    <scope>NUCLEOTIDE SEQUENCE [LARGE SCALE GENOMIC DNA]</scope>
    <source>
        <strain evidence="2 3">GMNB39</strain>
    </source>
</reference>
<evidence type="ECO:0000313" key="2">
    <source>
        <dbReference type="EMBL" id="RUP45084.1"/>
    </source>
</evidence>
<dbReference type="AlphaFoldDB" id="A0A433D2M6"/>
<comment type="caution">
    <text evidence="2">The sequence shown here is derived from an EMBL/GenBank/DDBJ whole genome shotgun (WGS) entry which is preliminary data.</text>
</comment>
<keyword evidence="3" id="KW-1185">Reference proteome</keyword>
<proteinExistence type="predicted"/>
<name>A0A433D2M6_9FUNG</name>
<feature type="region of interest" description="Disordered" evidence="1">
    <location>
        <begin position="32"/>
        <end position="53"/>
    </location>
</feature>
<feature type="region of interest" description="Disordered" evidence="1">
    <location>
        <begin position="94"/>
        <end position="115"/>
    </location>
</feature>
<feature type="compositionally biased region" description="Basic and acidic residues" evidence="1">
    <location>
        <begin position="106"/>
        <end position="115"/>
    </location>
</feature>
<evidence type="ECO:0000313" key="3">
    <source>
        <dbReference type="Proteomes" id="UP000268093"/>
    </source>
</evidence>
<protein>
    <submittedName>
        <fullName evidence="2">Uncharacterized protein</fullName>
    </submittedName>
</protein>
<gene>
    <name evidence="2" type="ORF">BC936DRAFT_148627</name>
</gene>
<sequence length="115" mass="12774">MASRAFFNTHLAAVAKRGLRFHTTEAVAGQSSFAAEHAAHRSSQLNSLSNPNSILSLPTSQQRYLAQNLILCGDRRYPRQRCQRLLLAEKAPGSCERTPAPIRQVRVREHPPEGT</sequence>
<accession>A0A433D2M6</accession>
<dbReference type="EMBL" id="RBNI01007843">
    <property type="protein sequence ID" value="RUP45084.1"/>
    <property type="molecule type" value="Genomic_DNA"/>
</dbReference>
<dbReference type="Proteomes" id="UP000268093">
    <property type="component" value="Unassembled WGS sequence"/>
</dbReference>
<feature type="compositionally biased region" description="Low complexity" evidence="1">
    <location>
        <begin position="42"/>
        <end position="53"/>
    </location>
</feature>